<dbReference type="SUPFAM" id="SSF46785">
    <property type="entry name" value="Winged helix' DNA-binding domain"/>
    <property type="match status" value="1"/>
</dbReference>
<evidence type="ECO:0000313" key="2">
    <source>
        <dbReference type="Proteomes" id="UP000542674"/>
    </source>
</evidence>
<keyword evidence="2" id="KW-1185">Reference proteome</keyword>
<dbReference type="InterPro" id="IPR036390">
    <property type="entry name" value="WH_DNA-bd_sf"/>
</dbReference>
<organism evidence="1 2">
    <name type="scientific">Saccharothrix violaceirubra</name>
    <dbReference type="NCBI Taxonomy" id="413306"/>
    <lineage>
        <taxon>Bacteria</taxon>
        <taxon>Bacillati</taxon>
        <taxon>Actinomycetota</taxon>
        <taxon>Actinomycetes</taxon>
        <taxon>Pseudonocardiales</taxon>
        <taxon>Pseudonocardiaceae</taxon>
        <taxon>Saccharothrix</taxon>
    </lineage>
</organism>
<comment type="caution">
    <text evidence="1">The sequence shown here is derived from an EMBL/GenBank/DDBJ whole genome shotgun (WGS) entry which is preliminary data.</text>
</comment>
<dbReference type="RefSeq" id="WP_184674353.1">
    <property type="nucleotide sequence ID" value="NZ_BAABAI010000006.1"/>
</dbReference>
<dbReference type="AlphaFoldDB" id="A0A7W7T8V6"/>
<sequence>MTTSESASTPWVRGARFGWSKPADYSVRLFVVVMDAVTADPERVWSVSELARESGVKRSTVRLVCADLAASGQARVSHKQGEPSRLLPTKLYRVRPECVTAWVSVWRDRFYRADALTDAVMGARLADGLARSTDAIGYSVYSLEQVVGRLLAGGRRSWTARDLGDTAGLNCSTVRLVCRDLVAVGHLTVRIEEDATRSIPRKFFRLTDAGRAAWRERFENNG</sequence>
<dbReference type="Proteomes" id="UP000542674">
    <property type="component" value="Unassembled WGS sequence"/>
</dbReference>
<accession>A0A7W7T8V6</accession>
<dbReference type="EMBL" id="JACHJS010000001">
    <property type="protein sequence ID" value="MBB4968650.1"/>
    <property type="molecule type" value="Genomic_DNA"/>
</dbReference>
<evidence type="ECO:0000313" key="1">
    <source>
        <dbReference type="EMBL" id="MBB4968650.1"/>
    </source>
</evidence>
<gene>
    <name evidence="1" type="ORF">F4559_006009</name>
</gene>
<reference evidence="1 2" key="1">
    <citation type="submission" date="2020-08" db="EMBL/GenBank/DDBJ databases">
        <title>Sequencing the genomes of 1000 actinobacteria strains.</title>
        <authorList>
            <person name="Klenk H.-P."/>
        </authorList>
    </citation>
    <scope>NUCLEOTIDE SEQUENCE [LARGE SCALE GENOMIC DNA]</scope>
    <source>
        <strain evidence="1 2">DSM 45084</strain>
    </source>
</reference>
<name>A0A7W7T8V6_9PSEU</name>
<protein>
    <submittedName>
        <fullName evidence="1">Class 3 adenylate cyclase</fullName>
    </submittedName>
</protein>
<proteinExistence type="predicted"/>